<name>A0A9P6TTN7_9FUNG</name>
<feature type="compositionally biased region" description="Acidic residues" evidence="1">
    <location>
        <begin position="42"/>
        <end position="62"/>
    </location>
</feature>
<keyword evidence="3" id="KW-1185">Reference proteome</keyword>
<proteinExistence type="predicted"/>
<dbReference type="EMBL" id="JAAAJA010002402">
    <property type="protein sequence ID" value="KAG0240600.1"/>
    <property type="molecule type" value="Genomic_DNA"/>
</dbReference>
<accession>A0A9P6TTN7</accession>
<evidence type="ECO:0000313" key="2">
    <source>
        <dbReference type="EMBL" id="KAG0240600.1"/>
    </source>
</evidence>
<protein>
    <submittedName>
        <fullName evidence="2">Uncharacterized protein</fullName>
    </submittedName>
</protein>
<sequence>AQRLVRLFIERITSPGVFKEPDRSILDNICPHISIQDYNADRDDDEDEVDDDDEAEMEDMDEKADPHYAFISMLLRFLYSGQFSPSTKVGVAM</sequence>
<feature type="non-terminal residue" evidence="2">
    <location>
        <position position="1"/>
    </location>
</feature>
<comment type="caution">
    <text evidence="2">The sequence shown here is derived from an EMBL/GenBank/DDBJ whole genome shotgun (WGS) entry which is preliminary data.</text>
</comment>
<gene>
    <name evidence="2" type="ORF">BG011_003673</name>
</gene>
<evidence type="ECO:0000313" key="3">
    <source>
        <dbReference type="Proteomes" id="UP000726737"/>
    </source>
</evidence>
<reference evidence="2" key="1">
    <citation type="journal article" date="2020" name="Fungal Divers.">
        <title>Resolving the Mortierellaceae phylogeny through synthesis of multi-gene phylogenetics and phylogenomics.</title>
        <authorList>
            <person name="Vandepol N."/>
            <person name="Liber J."/>
            <person name="Desiro A."/>
            <person name="Na H."/>
            <person name="Kennedy M."/>
            <person name="Barry K."/>
            <person name="Grigoriev I.V."/>
            <person name="Miller A.N."/>
            <person name="O'Donnell K."/>
            <person name="Stajich J.E."/>
            <person name="Bonito G."/>
        </authorList>
    </citation>
    <scope>NUCLEOTIDE SEQUENCE</scope>
    <source>
        <strain evidence="2">KOD948</strain>
    </source>
</reference>
<feature type="region of interest" description="Disordered" evidence="1">
    <location>
        <begin position="36"/>
        <end position="62"/>
    </location>
</feature>
<dbReference type="Proteomes" id="UP000726737">
    <property type="component" value="Unassembled WGS sequence"/>
</dbReference>
<organism evidence="2 3">
    <name type="scientific">Mortierella polycephala</name>
    <dbReference type="NCBI Taxonomy" id="41804"/>
    <lineage>
        <taxon>Eukaryota</taxon>
        <taxon>Fungi</taxon>
        <taxon>Fungi incertae sedis</taxon>
        <taxon>Mucoromycota</taxon>
        <taxon>Mortierellomycotina</taxon>
        <taxon>Mortierellomycetes</taxon>
        <taxon>Mortierellales</taxon>
        <taxon>Mortierellaceae</taxon>
        <taxon>Mortierella</taxon>
    </lineage>
</organism>
<evidence type="ECO:0000256" key="1">
    <source>
        <dbReference type="SAM" id="MobiDB-lite"/>
    </source>
</evidence>
<dbReference type="AlphaFoldDB" id="A0A9P6TTN7"/>